<feature type="domain" description="ChrR-like cupin" evidence="2">
    <location>
        <begin position="29"/>
        <end position="129"/>
    </location>
</feature>
<evidence type="ECO:0000256" key="1">
    <source>
        <dbReference type="SAM" id="MobiDB-lite"/>
    </source>
</evidence>
<protein>
    <submittedName>
        <fullName evidence="3">Cupin domain-containing protein</fullName>
    </submittedName>
</protein>
<dbReference type="Proteomes" id="UP001059380">
    <property type="component" value="Chromosome"/>
</dbReference>
<dbReference type="KEGG" id="orp:MOP44_13015"/>
<gene>
    <name evidence="3" type="ORF">MOP44_13015</name>
</gene>
<dbReference type="Pfam" id="PF12973">
    <property type="entry name" value="Cupin_7"/>
    <property type="match status" value="1"/>
</dbReference>
<evidence type="ECO:0000313" key="4">
    <source>
        <dbReference type="Proteomes" id="UP001059380"/>
    </source>
</evidence>
<accession>A0A9J7BYX3</accession>
<evidence type="ECO:0000259" key="2">
    <source>
        <dbReference type="Pfam" id="PF12973"/>
    </source>
</evidence>
<feature type="region of interest" description="Disordered" evidence="1">
    <location>
        <begin position="91"/>
        <end position="154"/>
    </location>
</feature>
<dbReference type="Gene3D" id="2.60.120.10">
    <property type="entry name" value="Jelly Rolls"/>
    <property type="match status" value="1"/>
</dbReference>
<dbReference type="RefSeq" id="WP_260796475.1">
    <property type="nucleotide sequence ID" value="NZ_CP093313.1"/>
</dbReference>
<dbReference type="AlphaFoldDB" id="A0A9J7BYX3"/>
<sequence length="154" mass="16723">MIRGFLDASPQERFSPADFNFPAGGTRYWELRNSGIQTVVLKGDPDRAGVYTIMLRVPAHTQIQAHSHRDDRVATVTSGTWHIGYGHKFDKSKQKALPPGSFYTEPPGETHSAETGDEAALVQITGYGPSSTDYVNRGNDPRAMAVSQSSSGGK</sequence>
<reference evidence="3" key="1">
    <citation type="submission" date="2021-04" db="EMBL/GenBank/DDBJ databases">
        <title>Phylogenetic analysis of Acidobacteriaceae.</title>
        <authorList>
            <person name="Qiu L."/>
            <person name="Zhang Q."/>
        </authorList>
    </citation>
    <scope>NUCLEOTIDE SEQUENCE</scope>
    <source>
        <strain evidence="3">DSM 25168</strain>
    </source>
</reference>
<evidence type="ECO:0000313" key="3">
    <source>
        <dbReference type="EMBL" id="UWZ86837.1"/>
    </source>
</evidence>
<dbReference type="InterPro" id="IPR014710">
    <property type="entry name" value="RmlC-like_jellyroll"/>
</dbReference>
<dbReference type="InterPro" id="IPR011051">
    <property type="entry name" value="RmlC_Cupin_sf"/>
</dbReference>
<proteinExistence type="predicted"/>
<dbReference type="CDD" id="cd06989">
    <property type="entry name" value="cupin_DRT102"/>
    <property type="match status" value="1"/>
</dbReference>
<organism evidence="3 4">
    <name type="scientific">Occallatibacter riparius</name>
    <dbReference type="NCBI Taxonomy" id="1002689"/>
    <lineage>
        <taxon>Bacteria</taxon>
        <taxon>Pseudomonadati</taxon>
        <taxon>Acidobacteriota</taxon>
        <taxon>Terriglobia</taxon>
        <taxon>Terriglobales</taxon>
        <taxon>Acidobacteriaceae</taxon>
        <taxon>Occallatibacter</taxon>
    </lineage>
</organism>
<dbReference type="SUPFAM" id="SSF51182">
    <property type="entry name" value="RmlC-like cupins"/>
    <property type="match status" value="1"/>
</dbReference>
<dbReference type="EMBL" id="CP093313">
    <property type="protein sequence ID" value="UWZ86837.1"/>
    <property type="molecule type" value="Genomic_DNA"/>
</dbReference>
<name>A0A9J7BYX3_9BACT</name>
<dbReference type="InterPro" id="IPR025979">
    <property type="entry name" value="ChrR-like_cupin_dom"/>
</dbReference>
<keyword evidence="4" id="KW-1185">Reference proteome</keyword>